<evidence type="ECO:0000259" key="1">
    <source>
        <dbReference type="SMART" id="SM00516"/>
    </source>
</evidence>
<evidence type="ECO:0000313" key="3">
    <source>
        <dbReference type="Proteomes" id="UP000017836"/>
    </source>
</evidence>
<dbReference type="PANTHER" id="PTHR48411">
    <property type="entry name" value="OS01G0948300 PROTEIN"/>
    <property type="match status" value="1"/>
</dbReference>
<dbReference type="SUPFAM" id="SSF52087">
    <property type="entry name" value="CRAL/TRIO domain"/>
    <property type="match status" value="1"/>
</dbReference>
<dbReference type="eggNOG" id="KOG2633">
    <property type="taxonomic scope" value="Eukaryota"/>
</dbReference>
<feature type="domain" description="CRAL-TRIO" evidence="1">
    <location>
        <begin position="6"/>
        <end position="158"/>
    </location>
</feature>
<dbReference type="Proteomes" id="UP000017836">
    <property type="component" value="Unassembled WGS sequence"/>
</dbReference>
<dbReference type="AlphaFoldDB" id="W1NLE2"/>
<dbReference type="Pfam" id="PF13716">
    <property type="entry name" value="CRAL_TRIO_2"/>
    <property type="match status" value="1"/>
</dbReference>
<gene>
    <name evidence="2" type="ORF">AMTR_s00001p00179640</name>
</gene>
<dbReference type="HOGENOM" id="CLU_087426_0_0_1"/>
<dbReference type="OMA" id="ERCGVFD"/>
<protein>
    <recommendedName>
        <fullName evidence="1">CRAL-TRIO domain-containing protein</fullName>
    </recommendedName>
</protein>
<dbReference type="OrthoDB" id="365077at2759"/>
<dbReference type="PANTHER" id="PTHR48411:SF1">
    <property type="entry name" value="OS01G0948300 PROTEIN"/>
    <property type="match status" value="1"/>
</dbReference>
<dbReference type="STRING" id="13333.W1NLE2"/>
<dbReference type="EMBL" id="KI397142">
    <property type="protein sequence ID" value="ERM96296.1"/>
    <property type="molecule type" value="Genomic_DNA"/>
</dbReference>
<keyword evidence="3" id="KW-1185">Reference proteome</keyword>
<dbReference type="InterPro" id="IPR001251">
    <property type="entry name" value="CRAL-TRIO_dom"/>
</dbReference>
<accession>W1NLE2</accession>
<sequence>MDPFSLLEKLQVFDVHGRDKRGRKILRITGKLFPATLVSAETLKKFLAERVFPKLEDGPFCVVYFHTRVQRCDNFPGFSSLRSVYEFIPAAIKDNLESVYFVHPGLQARLFLATFGRFLFSGGFIEKVKYVNRLEFLWEHIRRGVLSEIPDFIHEHDDALEHRPLMDYGLEVDHRRLHDVPAIDSSASCLYSLRCNS</sequence>
<organism evidence="2 3">
    <name type="scientific">Amborella trichopoda</name>
    <dbReference type="NCBI Taxonomy" id="13333"/>
    <lineage>
        <taxon>Eukaryota</taxon>
        <taxon>Viridiplantae</taxon>
        <taxon>Streptophyta</taxon>
        <taxon>Embryophyta</taxon>
        <taxon>Tracheophyta</taxon>
        <taxon>Spermatophyta</taxon>
        <taxon>Magnoliopsida</taxon>
        <taxon>Amborellales</taxon>
        <taxon>Amborellaceae</taxon>
        <taxon>Amborella</taxon>
    </lineage>
</organism>
<reference evidence="3" key="1">
    <citation type="journal article" date="2013" name="Science">
        <title>The Amborella genome and the evolution of flowering plants.</title>
        <authorList>
            <consortium name="Amborella Genome Project"/>
        </authorList>
    </citation>
    <scope>NUCLEOTIDE SEQUENCE [LARGE SCALE GENOMIC DNA]</scope>
</reference>
<dbReference type="Gene3D" id="3.40.525.10">
    <property type="entry name" value="CRAL-TRIO lipid binding domain"/>
    <property type="match status" value="1"/>
</dbReference>
<evidence type="ECO:0000313" key="2">
    <source>
        <dbReference type="EMBL" id="ERM96296.1"/>
    </source>
</evidence>
<name>W1NLE2_AMBTC</name>
<dbReference type="Gramene" id="ERM96296">
    <property type="protein sequence ID" value="ERM96296"/>
    <property type="gene ID" value="AMTR_s00001p00179640"/>
</dbReference>
<dbReference type="SMART" id="SM00516">
    <property type="entry name" value="SEC14"/>
    <property type="match status" value="1"/>
</dbReference>
<dbReference type="InterPro" id="IPR036865">
    <property type="entry name" value="CRAL-TRIO_dom_sf"/>
</dbReference>
<dbReference type="KEGG" id="atr:18424226"/>
<proteinExistence type="predicted"/>